<dbReference type="InterPro" id="IPR056770">
    <property type="entry name" value="Piezo_THU9_anchor"/>
</dbReference>
<feature type="transmembrane region" description="Helical" evidence="11">
    <location>
        <begin position="1185"/>
        <end position="1202"/>
    </location>
</feature>
<feature type="domain" description="Piezo TM25-28" evidence="13">
    <location>
        <begin position="1165"/>
        <end position="1391"/>
    </location>
</feature>
<evidence type="ECO:0000256" key="10">
    <source>
        <dbReference type="SAM" id="MobiDB-lite"/>
    </source>
</evidence>
<evidence type="ECO:0000256" key="1">
    <source>
        <dbReference type="ARBA" id="ARBA00004651"/>
    </source>
</evidence>
<feature type="transmembrane region" description="Helical" evidence="11">
    <location>
        <begin position="1057"/>
        <end position="1076"/>
    </location>
</feature>
<keyword evidence="5 11" id="KW-0812">Transmembrane</keyword>
<feature type="region of interest" description="Disordered" evidence="10">
    <location>
        <begin position="336"/>
        <end position="386"/>
    </location>
</feature>
<feature type="transmembrane region" description="Helical" evidence="11">
    <location>
        <begin position="30"/>
        <end position="48"/>
    </location>
</feature>
<feature type="transmembrane region" description="Helical" evidence="11">
    <location>
        <begin position="115"/>
        <end position="136"/>
    </location>
</feature>
<feature type="region of interest" description="Disordered" evidence="10">
    <location>
        <begin position="753"/>
        <end position="797"/>
    </location>
</feature>
<feature type="transmembrane region" description="Helical" evidence="11">
    <location>
        <begin position="950"/>
        <end position="969"/>
    </location>
</feature>
<keyword evidence="8 11" id="KW-0472">Membrane</keyword>
<dbReference type="InterPro" id="IPR027272">
    <property type="entry name" value="Piezo"/>
</dbReference>
<feature type="transmembrane region" description="Helical" evidence="11">
    <location>
        <begin position="185"/>
        <end position="204"/>
    </location>
</feature>
<comment type="subcellular location">
    <subcellularLocation>
        <location evidence="1">Cell membrane</location>
        <topology evidence="1">Multi-pass membrane protein</topology>
    </subcellularLocation>
</comment>
<feature type="compositionally biased region" description="Polar residues" evidence="10">
    <location>
        <begin position="1471"/>
        <end position="1482"/>
    </location>
</feature>
<feature type="domain" description="Piezo non-specific cation channel cap" evidence="12">
    <location>
        <begin position="2268"/>
        <end position="2565"/>
    </location>
</feature>
<feature type="compositionally biased region" description="Basic and acidic residues" evidence="10">
    <location>
        <begin position="1483"/>
        <end position="1493"/>
    </location>
</feature>
<dbReference type="Pfam" id="PF24874">
    <property type="entry name" value="Piezo_THU9_anchor"/>
    <property type="match status" value="1"/>
</dbReference>
<dbReference type="PANTHER" id="PTHR47049">
    <property type="entry name" value="PIEZO-TYPE MECHANOSENSITIVE ION CHANNEL HOMOLOG"/>
    <property type="match status" value="1"/>
</dbReference>
<reference evidence="17" key="1">
    <citation type="submission" date="2021-05" db="EMBL/GenBank/DDBJ databases">
        <authorList>
            <person name="Alioto T."/>
            <person name="Alioto T."/>
            <person name="Gomez Garrido J."/>
        </authorList>
    </citation>
    <scope>NUCLEOTIDE SEQUENCE</scope>
</reference>
<evidence type="ECO:0000256" key="3">
    <source>
        <dbReference type="ARBA" id="ARBA00022448"/>
    </source>
</evidence>
<feature type="transmembrane region" description="Helical" evidence="11">
    <location>
        <begin position="594"/>
        <end position="612"/>
    </location>
</feature>
<evidence type="ECO:0000259" key="13">
    <source>
        <dbReference type="Pfam" id="PF15917"/>
    </source>
</evidence>
<feature type="compositionally biased region" description="Low complexity" evidence="10">
    <location>
        <begin position="1617"/>
        <end position="1627"/>
    </location>
</feature>
<dbReference type="Pfam" id="PF12166">
    <property type="entry name" value="Piezo_cap"/>
    <property type="match status" value="1"/>
</dbReference>
<dbReference type="GO" id="GO:0005886">
    <property type="term" value="C:plasma membrane"/>
    <property type="evidence" value="ECO:0007669"/>
    <property type="project" value="UniProtKB-SubCell"/>
</dbReference>
<feature type="compositionally biased region" description="Low complexity" evidence="10">
    <location>
        <begin position="1659"/>
        <end position="1686"/>
    </location>
</feature>
<dbReference type="Pfam" id="PF23188">
    <property type="entry name" value="THU_Piezo1"/>
    <property type="match status" value="1"/>
</dbReference>
<evidence type="ECO:0000256" key="9">
    <source>
        <dbReference type="ARBA" id="ARBA00023303"/>
    </source>
</evidence>
<dbReference type="InterPro" id="IPR031334">
    <property type="entry name" value="Piezo_cap_dom"/>
</dbReference>
<feature type="transmembrane region" description="Helical" evidence="11">
    <location>
        <begin position="438"/>
        <end position="457"/>
    </location>
</feature>
<evidence type="ECO:0000256" key="5">
    <source>
        <dbReference type="ARBA" id="ARBA00022692"/>
    </source>
</evidence>
<feature type="compositionally biased region" description="Basic and acidic residues" evidence="10">
    <location>
        <begin position="766"/>
        <end position="780"/>
    </location>
</feature>
<feature type="transmembrane region" description="Helical" evidence="11">
    <location>
        <begin position="1000"/>
        <end position="1019"/>
    </location>
</feature>
<feature type="transmembrane region" description="Helical" evidence="11">
    <location>
        <begin position="647"/>
        <end position="667"/>
    </location>
</feature>
<evidence type="ECO:0000256" key="2">
    <source>
        <dbReference type="ARBA" id="ARBA00007821"/>
    </source>
</evidence>
<keyword evidence="9" id="KW-0407">Ion channel</keyword>
<feature type="transmembrane region" description="Helical" evidence="11">
    <location>
        <begin position="2065"/>
        <end position="2086"/>
    </location>
</feature>
<feature type="transmembrane region" description="Helical" evidence="11">
    <location>
        <begin position="1994"/>
        <end position="2016"/>
    </location>
</feature>
<dbReference type="Pfam" id="PF15917">
    <property type="entry name" value="Piezo_TM25-28"/>
    <property type="match status" value="1"/>
</dbReference>
<dbReference type="EMBL" id="HBUE01110940">
    <property type="protein sequence ID" value="CAG6488825.1"/>
    <property type="molecule type" value="Transcribed_RNA"/>
</dbReference>
<feature type="domain" description="Piezo THU9 and anchor" evidence="16">
    <location>
        <begin position="1993"/>
        <end position="2229"/>
    </location>
</feature>
<feature type="transmembrane region" description="Helical" evidence="11">
    <location>
        <begin position="2036"/>
        <end position="2056"/>
    </location>
</feature>
<dbReference type="Pfam" id="PF24871">
    <property type="entry name" value="Piezo_TM1-24"/>
    <property type="match status" value="1"/>
</dbReference>
<evidence type="ECO:0000256" key="8">
    <source>
        <dbReference type="ARBA" id="ARBA00023136"/>
    </source>
</evidence>
<evidence type="ECO:0000256" key="4">
    <source>
        <dbReference type="ARBA" id="ARBA00022475"/>
    </source>
</evidence>
<keyword evidence="4" id="KW-1003">Cell membrane</keyword>
<feature type="compositionally biased region" description="Basic and acidic residues" evidence="10">
    <location>
        <begin position="1702"/>
        <end position="1727"/>
    </location>
</feature>
<protein>
    <submittedName>
        <fullName evidence="17">Piezo-type mechanosensitive ion channel component</fullName>
    </submittedName>
</protein>
<feature type="transmembrane region" description="Helical" evidence="11">
    <location>
        <begin position="879"/>
        <end position="900"/>
    </location>
</feature>
<evidence type="ECO:0000256" key="11">
    <source>
        <dbReference type="SAM" id="Phobius"/>
    </source>
</evidence>
<feature type="compositionally biased region" description="Low complexity" evidence="10">
    <location>
        <begin position="1586"/>
        <end position="1607"/>
    </location>
</feature>
<dbReference type="InterPro" id="IPR031805">
    <property type="entry name" value="Piezo_TM25-28"/>
</dbReference>
<feature type="transmembrane region" description="Helical" evidence="11">
    <location>
        <begin position="1208"/>
        <end position="1229"/>
    </location>
</feature>
<keyword evidence="6 11" id="KW-1133">Transmembrane helix</keyword>
<comment type="similarity">
    <text evidence="2">Belongs to the PIEZO (TC 1.A.75) family.</text>
</comment>
<feature type="compositionally biased region" description="Low complexity" evidence="10">
    <location>
        <begin position="1637"/>
        <end position="1651"/>
    </location>
</feature>
<dbReference type="InterPro" id="IPR056768">
    <property type="entry name" value="THU_Piezo"/>
</dbReference>
<dbReference type="PANTHER" id="PTHR47049:SF2">
    <property type="entry name" value="PIEZO-TYPE MECHANOSENSITIVE ION CHANNEL HOMOLOG"/>
    <property type="match status" value="1"/>
</dbReference>
<feature type="region of interest" description="Disordered" evidence="10">
    <location>
        <begin position="1586"/>
        <end position="1732"/>
    </location>
</feature>
<feature type="domain" description="Piezo TM1-24" evidence="15">
    <location>
        <begin position="26"/>
        <end position="727"/>
    </location>
</feature>
<feature type="transmembrane region" description="Helical" evidence="11">
    <location>
        <begin position="234"/>
        <end position="255"/>
    </location>
</feature>
<feature type="transmembrane region" description="Helical" evidence="11">
    <location>
        <begin position="2098"/>
        <end position="2115"/>
    </location>
</feature>
<feature type="transmembrane region" description="Helical" evidence="11">
    <location>
        <begin position="469"/>
        <end position="486"/>
    </location>
</feature>
<feature type="transmembrane region" description="Helical" evidence="11">
    <location>
        <begin position="60"/>
        <end position="86"/>
    </location>
</feature>
<feature type="transmembrane region" description="Helical" evidence="11">
    <location>
        <begin position="1519"/>
        <end position="1540"/>
    </location>
</feature>
<feature type="domain" description="Piezo transmembrane helical unit" evidence="14">
    <location>
        <begin position="1753"/>
        <end position="1873"/>
    </location>
</feature>
<evidence type="ECO:0000259" key="12">
    <source>
        <dbReference type="Pfam" id="PF12166"/>
    </source>
</evidence>
<organism evidence="17">
    <name type="scientific">Culex pipiens</name>
    <name type="common">House mosquito</name>
    <dbReference type="NCBI Taxonomy" id="7175"/>
    <lineage>
        <taxon>Eukaryota</taxon>
        <taxon>Metazoa</taxon>
        <taxon>Ecdysozoa</taxon>
        <taxon>Arthropoda</taxon>
        <taxon>Hexapoda</taxon>
        <taxon>Insecta</taxon>
        <taxon>Pterygota</taxon>
        <taxon>Neoptera</taxon>
        <taxon>Endopterygota</taxon>
        <taxon>Diptera</taxon>
        <taxon>Nematocera</taxon>
        <taxon>Culicoidea</taxon>
        <taxon>Culicidae</taxon>
        <taxon>Culicinae</taxon>
        <taxon>Culicini</taxon>
        <taxon>Culex</taxon>
        <taxon>Culex</taxon>
    </lineage>
</organism>
<keyword evidence="7" id="KW-0406">Ion transport</keyword>
<feature type="transmembrane region" description="Helical" evidence="11">
    <location>
        <begin position="1241"/>
        <end position="1265"/>
    </location>
</feature>
<name>A0A8D8C813_CULPI</name>
<proteinExistence type="inferred from homology"/>
<dbReference type="GO" id="GO:0008381">
    <property type="term" value="F:mechanosensitive monoatomic ion channel activity"/>
    <property type="evidence" value="ECO:0007669"/>
    <property type="project" value="InterPro"/>
</dbReference>
<evidence type="ECO:0000313" key="17">
    <source>
        <dbReference type="EMBL" id="CAG6488825.1"/>
    </source>
</evidence>
<feature type="region of interest" description="Disordered" evidence="10">
    <location>
        <begin position="1422"/>
        <end position="1502"/>
    </location>
</feature>
<feature type="region of interest" description="Disordered" evidence="10">
    <location>
        <begin position="2563"/>
        <end position="2588"/>
    </location>
</feature>
<evidence type="ECO:0000259" key="15">
    <source>
        <dbReference type="Pfam" id="PF24871"/>
    </source>
</evidence>
<evidence type="ECO:0000259" key="14">
    <source>
        <dbReference type="Pfam" id="PF23188"/>
    </source>
</evidence>
<dbReference type="InterPro" id="IPR056769">
    <property type="entry name" value="Piezo_TM1-24"/>
</dbReference>
<evidence type="ECO:0000256" key="7">
    <source>
        <dbReference type="ARBA" id="ARBA00023065"/>
    </source>
</evidence>
<feature type="transmembrane region" description="Helical" evidence="11">
    <location>
        <begin position="2472"/>
        <end position="2496"/>
    </location>
</feature>
<feature type="transmembrane region" description="Helical" evidence="11">
    <location>
        <begin position="2207"/>
        <end position="2230"/>
    </location>
</feature>
<keyword evidence="3" id="KW-0813">Transport</keyword>
<evidence type="ECO:0000256" key="6">
    <source>
        <dbReference type="ARBA" id="ARBA00022989"/>
    </source>
</evidence>
<accession>A0A8D8C813</accession>
<feature type="transmembrane region" description="Helical" evidence="11">
    <location>
        <begin position="303"/>
        <end position="325"/>
    </location>
</feature>
<evidence type="ECO:0000259" key="16">
    <source>
        <dbReference type="Pfam" id="PF24874"/>
    </source>
</evidence>
<feature type="transmembrane region" description="Helical" evidence="11">
    <location>
        <begin position="618"/>
        <end position="635"/>
    </location>
</feature>
<feature type="transmembrane region" description="Helical" evidence="11">
    <location>
        <begin position="210"/>
        <end position="227"/>
    </location>
</feature>
<feature type="compositionally biased region" description="Basic and acidic residues" evidence="10">
    <location>
        <begin position="1425"/>
        <end position="1442"/>
    </location>
</feature>
<sequence>MANYFICLVVQRLILPLILAICCLLRPVGLSLPYLIFLLALPFVPVATPRSIKGSTGIYFKIYIAVSILLLLGQIAFQIVFVVLGYELIEQCQFTEILLRHVGLVKFEDLNASMVVYWIAPEIIMTLTSGIVYGVLKKLANGAIGDEVGPGTATSPTSLEAPEVLSLGCGGVGGPNPVSREKLAFLTKLGVVLSVAMLCLAAVLQPSVPSGIYFVIFLGSATWWACYKELDRAFGVVLRITLVFLVVHITGFLAYQNPWPQELLPANGTLARIFSLTPILSSSCDNLTDIRNVNFESDLGSDYYLNPVVLLLCYYCISITSSLLLRPRHDFARPRFQHHHQPATAKSRVLPSSSSAGRSDPADERTPLMRGGTRRVRDASSSDAQPSIQNDTIAMHTIEEDDSTSFFEQIMLATGNVASFIYKNSYIFTNVIMMTWSIMYHSWLTFVLLIWANLIWIMPNQRKNMLNSSPFLVIYAELLLLAQYLYGMKLTDDELPSTVNITGINLAQIGFIKYRDYPSSPLLIKSLFTTMFWISLRQMIQEKQMERRTSAIADLAAPLQVTVGAATTGTAAGRPLEKKSSAFITRAGTLINSFLIKFWIWVVAITLFLSGMTGTRMTGFRIVYMALFLIFVLTFQFSFKVWRKMMYAFWLTVIVYSMAILVLVYTYQFDKFPLYWKEYLKISDTLQKDIGLQIYETKQLFLHLVNPTMIVIITVIQLHYCHKKFLEISEIPVIQDNEIPAISETSSAYGTFSKRKKMSNTTEAPPIEKDPESDHGDEAATGKVKLPPTDDKDDDDNTSEILDDLRFRKLSKQEIKGVAQKLVNRVMQLTELVWLFAEIHLLKIILIVAFSLGVETVSFLHLLYVFMTVFAVKSHTNSLVLITRIMSLISSILLITTMMYQVEYIKEANFVSECPNIAANSTDMDMNNAKWFGFQKTDALSSLADLLRPYLIYIIVVTIHAVVVLRQTIRRIRLGQSPRTPHLMFPNVTRSDADKDIPRMIKYLFNYGFYKFGVEISLVSLISLIAYRMDVFSCLYAVWVCVMFHMTRDSLRKMWRFLTWFTVSLIPLQYVIFIGLPPALCVDYPWDIPFLDHFRIWAMLPENTEQFRSKAPKMVSDFLLLMFLCRQTLVFRIEARYNSCPDDFGGGSNKSVLDDIDKLGTVPFINPTPDFIAKVRNWLDISKRGIFLVFFWCTLAIVFLTGSSRVTLFSIGYLIGSFTFLWQGTDFYLRPIRAILKTWNMLIAYNVFVITTKTLLQMIGCLYLTTLTEKNCWLVQLLGVSCLSNPPVEEASTDPLVLAPTCKVPYSDSGLFWDGFCFAFLLVQRRIFSSHYFCHIINETKASTILASRGAELIEDLRIKDVKKEAERESQILQKIKMKMDRIKATQQKILEPVHDPTTHAKAIRSGDYYMFEDTEHEFELDLMQPRDSDEEFEKKGSAERRLSRRHLTLGKDVGSGKRKSDDDDEPDGQKPSTSKGTPRHQSSTDEEARLISDDDEEGDEEIDVEEATKGKAGKRSKFSFSGLTLVTAFLAGALGSLTLRLHRVSRSYRYVMKVLAKEKKILKETPGFGAGMRTGTSMIWTPIQGSLRSGSAHSGASSSSVKSRAGTPIPGRLALSRSSVHNSNSSLPRLAAASDQTQQQQQQPEQSPIQPQAPPTTPTQQQQPPQEQQLQQPSSSPSPSSPKVSQSDHEQTPTSVVAHHHGGEPELPDEGKSTELIEGDKSPKDDVSEEDFASQEHSVIVEFLQAAWYAILSHTDFICYFLVFLNQVKSASLLSLPLPLMVTLWGTLTFPRPSKNFWVTLIAYTQTIVILKCVCQFDMLWWNQREIAPNQPFAPARIIGIEHKEGYATYDLALLLVLFCHRFILKSLGLWKSDFVDESEVSEGFYKLDTTDEKTKALIKAAQEVEKDRESLVIRQETTELSMVKVEEGTEQQQLDQQEPNGNGALVCVTHHAEEAGDYFPQIVKHSCLKYTDSVKAFFNQLLDRQSRKTADVYGYLFLCDFINFFVILFGFSAFGTQEGDGGVLSYFEENKVPMTFLLMLIIQFFLIVVDRALYLRKYMVGKILFQFFLIIGIHIWMFFVLPATTERSFNATNPPVYYYLIKCFYLLFSAYQIRCGYPARILGNFVTKGFTMINFTGFKLFMTIPFLFELRTLMDWIWTDTSMTLFDWLKMEDIFSNVYQLKCMRQLEEDLPAPRGQKKGSLVKYLMGGGMMLGIILLIWFPLALFAFSNAVGEPNLPYDVSVTLRIGPYEPVYVMSAQDSNIHGLNEDQWEQLLNNYSKSKTALTFLSNYESVDVAAVKLGANSTSIWNISPPDKERLLNDLNGTVTLTCRFRYTISRKSHSKENPGTVSEEQPYELRGDDPVRPALVQMLATDSNISVTLPYLMPKFLKVKNSGNVKPIHQLVDKVDSDDSFRNYRNITLRLFQTHQNNSVPLFWWEVKENCTDNSFVNMPYADCLSHLVMYMFNDKIFPSTISSIAAGGIIGIYSTLILVFSRMLRTSIFSGASSKIMFEDLPYVDRVLQLCLDIYLVRESLEFTLEEDLFAKLIFLYRSPETMIKWTRPKNEDGDDESDSMSTSSKSRKKND</sequence>